<dbReference type="RefSeq" id="WP_074292912.1">
    <property type="nucleotide sequence ID" value="NZ_FSFF01000001.1"/>
</dbReference>
<proteinExistence type="predicted"/>
<name>A0AB38D0F4_9MYCO</name>
<gene>
    <name evidence="1" type="ORF">SAMEA2070301_03119</name>
</gene>
<accession>A0AB38D0F4</accession>
<reference evidence="1 2" key="1">
    <citation type="submission" date="2016-11" db="EMBL/GenBank/DDBJ databases">
        <authorList>
            <consortium name="Pathogen Informatics"/>
        </authorList>
    </citation>
    <scope>NUCLEOTIDE SEQUENCE [LARGE SCALE GENOMIC DNA]</scope>
    <source>
        <strain evidence="1 2">104</strain>
    </source>
</reference>
<dbReference type="Proteomes" id="UP000185210">
    <property type="component" value="Unassembled WGS sequence"/>
</dbReference>
<sequence length="142" mass="16080">MGIAYTPARSASIEYKAESGMIPCSAVATSARQNEWTISIGDVHRFILSGNRSKAEELVQAYGELYDFAFTAPVKPRELQRLDCDEARDGTVWADSDEGFPFHYQFRGHHWEYFALEGVRKWTVLDDPDTLTSHGPYTEVVK</sequence>
<evidence type="ECO:0000313" key="1">
    <source>
        <dbReference type="EMBL" id="SIB17859.1"/>
    </source>
</evidence>
<protein>
    <submittedName>
        <fullName evidence="1">Uncharacterized protein</fullName>
    </submittedName>
</protein>
<dbReference type="AlphaFoldDB" id="A0AB38D0F4"/>
<comment type="caution">
    <text evidence="1">The sequence shown here is derived from an EMBL/GenBank/DDBJ whole genome shotgun (WGS) entry which is preliminary data.</text>
</comment>
<evidence type="ECO:0000313" key="2">
    <source>
        <dbReference type="Proteomes" id="UP000185210"/>
    </source>
</evidence>
<dbReference type="EMBL" id="FSHM01000004">
    <property type="protein sequence ID" value="SIB17859.1"/>
    <property type="molecule type" value="Genomic_DNA"/>
</dbReference>
<organism evidence="1 2">
    <name type="scientific">Mycobacteroides abscessus subsp. abscessus</name>
    <dbReference type="NCBI Taxonomy" id="1185650"/>
    <lineage>
        <taxon>Bacteria</taxon>
        <taxon>Bacillati</taxon>
        <taxon>Actinomycetota</taxon>
        <taxon>Actinomycetes</taxon>
        <taxon>Mycobacteriales</taxon>
        <taxon>Mycobacteriaceae</taxon>
        <taxon>Mycobacteroides</taxon>
        <taxon>Mycobacteroides abscessus</taxon>
    </lineage>
</organism>